<feature type="region of interest" description="Disordered" evidence="1">
    <location>
        <begin position="1577"/>
        <end position="1613"/>
    </location>
</feature>
<accession>A0ABN8LQH8</accession>
<dbReference type="EMBL" id="CALNXI010000060">
    <property type="protein sequence ID" value="CAH3017331.1"/>
    <property type="molecule type" value="Genomic_DNA"/>
</dbReference>
<dbReference type="Pfam" id="PF20231">
    <property type="entry name" value="DUF6589"/>
    <property type="match status" value="1"/>
</dbReference>
<sequence length="1613" mass="183166">MDIDPDPDPDKEQKADLSLCIICQEKNDEDLVEKPNSHEKTLESIKEWATYGERKYVRSRDKLSFYSLEDLKEKSSWHRSCYKNTVHSGMLKRAKERYERHLEGPNEMRRKSSITVEDSQQITRSKTIPYDKNVCFFCEGDAGYRQSLHSVLTSSAGESLRAAIEMSSNDKLRVKLSSAIDPSDAHAIDIKYHGKCWVNHVTSVLRRGKSQAPAVSTDQPVSHRASKAAAQIEFLTMVENTLRNGTILTMSNLQEGYESILEANNVENPTCTRKVLKQLIQNEIQGAEFHRPKRVNESERVTIKSTRDFAIQQSEGSIDVSDQEMKTLFDAAKFLRRSISQCKNWVFTGSFQDLNSNHLPQELYSFCRWLISGPSTDINASNKSNEIHKRAMSLAQTAVSMFLTDRQKSNTKSKVIKSSRDMPQQLAVGLALRQSIRSKEIVNMLHGFGMSVEYNRLLRIEAQIEQSVLERMNQHGGMYLPENFVKNRHVFFAIDNVDFAEDTHDGRHTLHGTAMAIYQKTDPRDTTPQIRLDSQPSQGRTLRNLPESIPELMECQEPPKTPKNPVYPNFRLYDKDELPIVVRRKEFAWMLGRSLSSLSQQETQEPEELCNATQVPVWSAYNSLIYDPLDTTRSATPPLIASPAHEWSTLLTVLKQAQNINTLVVGADRKTVVTLDLGLYQPAKRLQMARNDMDHLILRPGELHIVMAQLRTIGSYIDNSGVDMCWVESDLFGSSTVKQIIEGKHVRRGQTAHLVTLQALFSMYQEAFFQFDGECYQAISQAAKELDEACTQGKKEEIVDKNSRMMDTISSLNVLEKMTAFDKARDKRPIFKVIRQYMHMVTEMLTFIRAVRTGDWELHLQTLAKFSRYFFAHDMINYARMIPIYLAEMESLNESDPDIVEEFQQGNWVVNKNSDTSFCALGADHALEHINRSMKVSGGLIGITLNPSARNKFFLIAPELARLAEEAKNMAGLSRQKKAKEHHNLSTAVLVREERNVKKLTATIERFTNPFTEESDDLFNLVTKVVVAEKVKDDLCGQSVIGRKLLETFVNERIKSDKVNVWSKMKKRKLLTWRNNGKKVRVSLKDKVVELQEDRNLFARLMMVAKSRPEIDIKEAIGQHEFSVVPRSLFANDGTMFHCSMKSALMSILEKTGESLDTSRTDDSVASSAPSTMTVSIIDGMAELQSLDKPHWVSSCEKLAKHFNDCLFHKYRESEEVRLVFDRYDLPSSLKTATRAQRQGTTDPVYYRITDSTQIAKVNMKRLLSHSNTKMELTVYLAQKSMEYAVLNGRRFVVSWACQCEATHQRTEHLQSNQEEADTKLILHALDATANGATTLEIHSPDTDVFVLSLRRYPELCRNTYFVTGTGQRRRRISLMPIFQSLGAAKAAALPAFHALSGADNTGSFSGKGKLACWKVFNRADEDVITALTNLGTTEHPDEDTIKGVEKFVCHLYQPNTSICKVNELRWSLFKKKQAQSERLPPTHGALREAILRAHYQTMVWNNDKVPNPNIPSPENYGWKKDNDEWLPVMTTTPPAPEAIIEMVKCGCVKQRCSTNRCQCRKAGLTCTELCACSDDDEPCENSLQEDDSDEYIGDNDESDSSFDSASDDDEDD</sequence>
<dbReference type="InterPro" id="IPR046496">
    <property type="entry name" value="DUF6589"/>
</dbReference>
<evidence type="ECO:0000313" key="4">
    <source>
        <dbReference type="Proteomes" id="UP001159427"/>
    </source>
</evidence>
<reference evidence="3 4" key="1">
    <citation type="submission" date="2022-05" db="EMBL/GenBank/DDBJ databases">
        <authorList>
            <consortium name="Genoscope - CEA"/>
            <person name="William W."/>
        </authorList>
    </citation>
    <scope>NUCLEOTIDE SEQUENCE [LARGE SCALE GENOMIC DNA]</scope>
</reference>
<evidence type="ECO:0000256" key="1">
    <source>
        <dbReference type="SAM" id="MobiDB-lite"/>
    </source>
</evidence>
<proteinExistence type="predicted"/>
<evidence type="ECO:0000259" key="2">
    <source>
        <dbReference type="SMART" id="SM01114"/>
    </source>
</evidence>
<dbReference type="PANTHER" id="PTHR47018:SF3">
    <property type="entry name" value="MYCBP-ASSOCIATED PROTEIN"/>
    <property type="match status" value="1"/>
</dbReference>
<name>A0ABN8LQH8_9CNID</name>
<evidence type="ECO:0000313" key="3">
    <source>
        <dbReference type="EMBL" id="CAH3017331.1"/>
    </source>
</evidence>
<comment type="caution">
    <text evidence="3">The sequence shown here is derived from an EMBL/GenBank/DDBJ whole genome shotgun (WGS) entry which is preliminary data.</text>
</comment>
<feature type="domain" description="Tesmin/TSO1-like CXC" evidence="2">
    <location>
        <begin position="1541"/>
        <end position="1586"/>
    </location>
</feature>
<dbReference type="SMART" id="SM01114">
    <property type="entry name" value="CXC"/>
    <property type="match status" value="1"/>
</dbReference>
<gene>
    <name evidence="3" type="ORF">PEVE_00037094</name>
</gene>
<organism evidence="3 4">
    <name type="scientific">Porites evermanni</name>
    <dbReference type="NCBI Taxonomy" id="104178"/>
    <lineage>
        <taxon>Eukaryota</taxon>
        <taxon>Metazoa</taxon>
        <taxon>Cnidaria</taxon>
        <taxon>Anthozoa</taxon>
        <taxon>Hexacorallia</taxon>
        <taxon>Scleractinia</taxon>
        <taxon>Fungiina</taxon>
        <taxon>Poritidae</taxon>
        <taxon>Porites</taxon>
    </lineage>
</organism>
<dbReference type="InterPro" id="IPR033467">
    <property type="entry name" value="Tesmin/TSO1-like_CXC"/>
</dbReference>
<protein>
    <recommendedName>
        <fullName evidence="2">Tesmin/TSO1-like CXC domain-containing protein</fullName>
    </recommendedName>
</protein>
<dbReference type="Proteomes" id="UP001159427">
    <property type="component" value="Unassembled WGS sequence"/>
</dbReference>
<dbReference type="PANTHER" id="PTHR47018">
    <property type="entry name" value="CXC DOMAIN-CONTAINING PROTEIN-RELATED"/>
    <property type="match status" value="1"/>
</dbReference>
<keyword evidence="4" id="KW-1185">Reference proteome</keyword>